<dbReference type="SMART" id="SM00418">
    <property type="entry name" value="HTH_ARSR"/>
    <property type="match status" value="1"/>
</dbReference>
<dbReference type="PANTHER" id="PTHR33154:SF18">
    <property type="entry name" value="ARSENICAL RESISTANCE OPERON REPRESSOR"/>
    <property type="match status" value="1"/>
</dbReference>
<evidence type="ECO:0000256" key="1">
    <source>
        <dbReference type="ARBA" id="ARBA00023015"/>
    </source>
</evidence>
<reference evidence="5 6" key="1">
    <citation type="submission" date="2019-11" db="EMBL/GenBank/DDBJ databases">
        <title>Complete genome sequence of Corynebacterium kalinowskii 1959, a novel Corynebacterium species isolated from soil of a small paddock in Vilsendorf, Germany.</title>
        <authorList>
            <person name="Schaffert L."/>
            <person name="Ruwe M."/>
            <person name="Milse J."/>
            <person name="Hanuschka K."/>
            <person name="Ortseifen V."/>
            <person name="Droste J."/>
            <person name="Brandt D."/>
            <person name="Schlueter L."/>
            <person name="Kutter Y."/>
            <person name="Vinke S."/>
            <person name="Viehoefer P."/>
            <person name="Jacob L."/>
            <person name="Luebke N.-C."/>
            <person name="Schulte-Berndt E."/>
            <person name="Hain C."/>
            <person name="Linder M."/>
            <person name="Schmidt P."/>
            <person name="Wollenschlaeger L."/>
            <person name="Luttermann T."/>
            <person name="Thieme E."/>
            <person name="Hassa J."/>
            <person name="Haak M."/>
            <person name="Wittchen M."/>
            <person name="Mentz A."/>
            <person name="Persicke M."/>
            <person name="Busche T."/>
            <person name="Ruckert C."/>
        </authorList>
    </citation>
    <scope>NUCLEOTIDE SEQUENCE [LARGE SCALE GENOMIC DNA]</scope>
    <source>
        <strain evidence="5 6">2039</strain>
    </source>
</reference>
<name>A0A6B8WC95_9CORY</name>
<evidence type="ECO:0000313" key="6">
    <source>
        <dbReference type="Proteomes" id="UP000424462"/>
    </source>
</evidence>
<feature type="domain" description="HTH arsR-type" evidence="4">
    <location>
        <begin position="10"/>
        <end position="104"/>
    </location>
</feature>
<dbReference type="PANTHER" id="PTHR33154">
    <property type="entry name" value="TRANSCRIPTIONAL REGULATOR, ARSR FAMILY"/>
    <property type="match status" value="1"/>
</dbReference>
<dbReference type="PROSITE" id="PS50987">
    <property type="entry name" value="HTH_ARSR_2"/>
    <property type="match status" value="1"/>
</dbReference>
<keyword evidence="1" id="KW-0805">Transcription regulation</keyword>
<proteinExistence type="predicted"/>
<evidence type="ECO:0000256" key="2">
    <source>
        <dbReference type="ARBA" id="ARBA00023125"/>
    </source>
</evidence>
<dbReference type="GO" id="GO:0003700">
    <property type="term" value="F:DNA-binding transcription factor activity"/>
    <property type="evidence" value="ECO:0007669"/>
    <property type="project" value="InterPro"/>
</dbReference>
<dbReference type="KEGG" id="cok:COCCU_12985"/>
<keyword evidence="3" id="KW-0804">Transcription</keyword>
<evidence type="ECO:0000256" key="3">
    <source>
        <dbReference type="ARBA" id="ARBA00023163"/>
    </source>
</evidence>
<dbReference type="GO" id="GO:0003677">
    <property type="term" value="F:DNA binding"/>
    <property type="evidence" value="ECO:0007669"/>
    <property type="project" value="UniProtKB-KW"/>
</dbReference>
<dbReference type="InterPro" id="IPR036390">
    <property type="entry name" value="WH_DNA-bd_sf"/>
</dbReference>
<keyword evidence="2" id="KW-0238">DNA-binding</keyword>
<dbReference type="InterPro" id="IPR051081">
    <property type="entry name" value="HTH_MetalResp_TranReg"/>
</dbReference>
<dbReference type="SUPFAM" id="SSF46785">
    <property type="entry name" value="Winged helix' DNA-binding domain"/>
    <property type="match status" value="1"/>
</dbReference>
<dbReference type="CDD" id="cd00090">
    <property type="entry name" value="HTH_ARSR"/>
    <property type="match status" value="1"/>
</dbReference>
<gene>
    <name evidence="5" type="primary">bigR</name>
    <name evidence="5" type="ORF">COCCU_12985</name>
</gene>
<evidence type="ECO:0000259" key="4">
    <source>
        <dbReference type="PROSITE" id="PS50987"/>
    </source>
</evidence>
<dbReference type="Gene3D" id="1.10.10.10">
    <property type="entry name" value="Winged helix-like DNA-binding domain superfamily/Winged helix DNA-binding domain"/>
    <property type="match status" value="1"/>
</dbReference>
<dbReference type="NCBIfam" id="NF033788">
    <property type="entry name" value="HTH_metalloreg"/>
    <property type="match status" value="1"/>
</dbReference>
<dbReference type="Proteomes" id="UP000424462">
    <property type="component" value="Chromosome"/>
</dbReference>
<dbReference type="InterPro" id="IPR011991">
    <property type="entry name" value="ArsR-like_HTH"/>
</dbReference>
<dbReference type="Pfam" id="PF12840">
    <property type="entry name" value="HTH_20"/>
    <property type="match status" value="1"/>
</dbReference>
<keyword evidence="6" id="KW-1185">Reference proteome</keyword>
<organism evidence="5 6">
    <name type="scientific">Corynebacterium occultum</name>
    <dbReference type="NCBI Taxonomy" id="2675219"/>
    <lineage>
        <taxon>Bacteria</taxon>
        <taxon>Bacillati</taxon>
        <taxon>Actinomycetota</taxon>
        <taxon>Actinomycetes</taxon>
        <taxon>Mycobacteriales</taxon>
        <taxon>Corynebacteriaceae</taxon>
        <taxon>Corynebacterium</taxon>
    </lineage>
</organism>
<dbReference type="InterPro" id="IPR001845">
    <property type="entry name" value="HTH_ArsR_DNA-bd_dom"/>
</dbReference>
<dbReference type="AlphaFoldDB" id="A0A6B8WC95"/>
<dbReference type="EMBL" id="CP046455">
    <property type="protein sequence ID" value="QGU08496.1"/>
    <property type="molecule type" value="Genomic_DNA"/>
</dbReference>
<evidence type="ECO:0000313" key="5">
    <source>
        <dbReference type="EMBL" id="QGU08496.1"/>
    </source>
</evidence>
<accession>A0A6B8WC95</accession>
<protein>
    <submittedName>
        <fullName evidence="5">Biofilm growth-associated repressor</fullName>
    </submittedName>
</protein>
<dbReference type="RefSeq" id="WP_156232076.1">
    <property type="nucleotide sequence ID" value="NZ_CP046455.1"/>
</dbReference>
<dbReference type="InterPro" id="IPR036388">
    <property type="entry name" value="WH-like_DNA-bd_sf"/>
</dbReference>
<dbReference type="PRINTS" id="PR00778">
    <property type="entry name" value="HTHARSR"/>
</dbReference>
<sequence>MTTGIIGIEAQAENIKSLSVAFKALANESRLALAAILASGEKSVGALAAELDMGVTTVSAHLQVLRRAGLVETRREGTTVYYHLVRDELARVRGKIREIGLNQSPRMASPTTDYLE</sequence>